<comment type="caution">
    <text evidence="2">The sequence shown here is derived from an EMBL/GenBank/DDBJ whole genome shotgun (WGS) entry which is preliminary data.</text>
</comment>
<feature type="compositionally biased region" description="Polar residues" evidence="1">
    <location>
        <begin position="25"/>
        <end position="35"/>
    </location>
</feature>
<keyword evidence="3" id="KW-1185">Reference proteome</keyword>
<reference evidence="2" key="1">
    <citation type="journal article" date="2021" name="Nat. Commun.">
        <title>Genetic determinants of endophytism in the Arabidopsis root mycobiome.</title>
        <authorList>
            <person name="Mesny F."/>
            <person name="Miyauchi S."/>
            <person name="Thiergart T."/>
            <person name="Pickel B."/>
            <person name="Atanasova L."/>
            <person name="Karlsson M."/>
            <person name="Huettel B."/>
            <person name="Barry K.W."/>
            <person name="Haridas S."/>
            <person name="Chen C."/>
            <person name="Bauer D."/>
            <person name="Andreopoulos W."/>
            <person name="Pangilinan J."/>
            <person name="LaButti K."/>
            <person name="Riley R."/>
            <person name="Lipzen A."/>
            <person name="Clum A."/>
            <person name="Drula E."/>
            <person name="Henrissat B."/>
            <person name="Kohler A."/>
            <person name="Grigoriev I.V."/>
            <person name="Martin F.M."/>
            <person name="Hacquard S."/>
        </authorList>
    </citation>
    <scope>NUCLEOTIDE SEQUENCE</scope>
    <source>
        <strain evidence="2">MPI-CAGE-AT-0021</strain>
    </source>
</reference>
<sequence length="263" mass="27995">MARSITLSHNEDSWGQGYCLSSRQDQTAGFNQSGRSLAGSHDGRRTHGSPPSTDPFQEGARRWRAFGSRESRVEGSPKQTGSWDGLWDGTCAGSLGVLESGKRLGGLELTRERGGTAASTSGRGGRGGLIAKISFVDLQIQVIPDEALLRTYGLRVYTDQQVTTNNAHSNIRGQGVTVRDGLDKTGPTAWLSKSVTDSGLGRQKKSDMSGICQVVSLVRDAGGGYGCPSIGQRTPPRWTLTLADGTELRQRVIAVHLGAPRTG</sequence>
<accession>A0A9P9J7N6</accession>
<organism evidence="2 3">
    <name type="scientific">Dactylonectria estremocensis</name>
    <dbReference type="NCBI Taxonomy" id="1079267"/>
    <lineage>
        <taxon>Eukaryota</taxon>
        <taxon>Fungi</taxon>
        <taxon>Dikarya</taxon>
        <taxon>Ascomycota</taxon>
        <taxon>Pezizomycotina</taxon>
        <taxon>Sordariomycetes</taxon>
        <taxon>Hypocreomycetidae</taxon>
        <taxon>Hypocreales</taxon>
        <taxon>Nectriaceae</taxon>
        <taxon>Dactylonectria</taxon>
    </lineage>
</organism>
<name>A0A9P9J7N6_9HYPO</name>
<evidence type="ECO:0000313" key="2">
    <source>
        <dbReference type="EMBL" id="KAH7155447.1"/>
    </source>
</evidence>
<protein>
    <submittedName>
        <fullName evidence="2">Uncharacterized protein</fullName>
    </submittedName>
</protein>
<dbReference type="EMBL" id="JAGMUU010000004">
    <property type="protein sequence ID" value="KAH7155447.1"/>
    <property type="molecule type" value="Genomic_DNA"/>
</dbReference>
<dbReference type="Proteomes" id="UP000717696">
    <property type="component" value="Unassembled WGS sequence"/>
</dbReference>
<dbReference type="AlphaFoldDB" id="A0A9P9J7N6"/>
<evidence type="ECO:0000313" key="3">
    <source>
        <dbReference type="Proteomes" id="UP000717696"/>
    </source>
</evidence>
<gene>
    <name evidence="2" type="ORF">B0J13DRAFT_604440</name>
</gene>
<proteinExistence type="predicted"/>
<feature type="region of interest" description="Disordered" evidence="1">
    <location>
        <begin position="25"/>
        <end position="59"/>
    </location>
</feature>
<evidence type="ECO:0000256" key="1">
    <source>
        <dbReference type="SAM" id="MobiDB-lite"/>
    </source>
</evidence>